<protein>
    <recommendedName>
        <fullName evidence="3">Peptidase A2 domain-containing protein</fullName>
    </recommendedName>
</protein>
<evidence type="ECO:0000313" key="2">
    <source>
        <dbReference type="Proteomes" id="UP001460270"/>
    </source>
</evidence>
<gene>
    <name evidence="1" type="ORF">WMY93_030043</name>
</gene>
<evidence type="ECO:0008006" key="3">
    <source>
        <dbReference type="Google" id="ProtNLM"/>
    </source>
</evidence>
<sequence length="792" mass="86706">MVGRLGSQIGESIVAKLMSAGVVNLSGNSQSPSPTRSASCDVTKCDSPHVTVHVAPDHVLQTFKGDNSDKVSVQDWIEMTKTYLKKKGTPLTEQADEIVGHLQGKAKDVVKIALRGDPDISVSDKPAVIFDTLLRYFSDAPSCLPLADFYATLPKTRENPVDYWIRLNKAADRALEGLLREGNVTGSLNNEVALMFVKHCPDPELSSTFKWKPIREWSSKDVQLRIDDYQREMRANQRTFSAVQLKVNTAAVAPEQSCVTPVSVNVPEQCHTVTHVPQANVNVQSVHSANSFAPAPSVMSQTNSSTPKFAPVPVVAQNLQQSEEQLLNRMVKMFREALDKVSTQNARPAPQRVPARAYQHHPRESSCKTPVPLCHLCVCPSPEPGKLSDLYSKGGSTGPEINSQPEEFSDAESVYSSALESCPSHETVVYQNVQKIGGSESLFYTTVLFGGSVEMGGMLDSGSMACSISVNAEQKLRKAGVLTDAMLFHAEVVLVGCGGLRVKPKCTYEVEIEVYGCKMLVPTLVVQGQHDDVILGANVIKHVLRQLKQCDSYWQAVSSSPSNAESLQFLSMLSGLNKWQGDTVPDKVGTVRCNSATCLEPGREYLLWGKLPKSTPVSPGATVVTEPTSSHSAPRGVIVAKVVTHLWGDRWVPVKLINTSAKPVMLKRNAKLADVYTCVALEDIDSDENNDVSQVNANIMSTVPPANLETVKEQLRSVGLSNVDIDSCEVTDGCKSKMADLVLQYQDIFSRHHLDCGEAKDFVHRIRLSDNRPFRLPYRRVPPSHIKSYAKF</sequence>
<dbReference type="EMBL" id="JBBPFD010000022">
    <property type="protein sequence ID" value="KAK7881634.1"/>
    <property type="molecule type" value="Genomic_DNA"/>
</dbReference>
<organism evidence="1 2">
    <name type="scientific">Mugilogobius chulae</name>
    <name type="common">yellowstripe goby</name>
    <dbReference type="NCBI Taxonomy" id="88201"/>
    <lineage>
        <taxon>Eukaryota</taxon>
        <taxon>Metazoa</taxon>
        <taxon>Chordata</taxon>
        <taxon>Craniata</taxon>
        <taxon>Vertebrata</taxon>
        <taxon>Euteleostomi</taxon>
        <taxon>Actinopterygii</taxon>
        <taxon>Neopterygii</taxon>
        <taxon>Teleostei</taxon>
        <taxon>Neoteleostei</taxon>
        <taxon>Acanthomorphata</taxon>
        <taxon>Gobiaria</taxon>
        <taxon>Gobiiformes</taxon>
        <taxon>Gobioidei</taxon>
        <taxon>Gobiidae</taxon>
        <taxon>Gobionellinae</taxon>
        <taxon>Mugilogobius</taxon>
    </lineage>
</organism>
<dbReference type="AlphaFoldDB" id="A0AAW0MQR5"/>
<proteinExistence type="predicted"/>
<comment type="caution">
    <text evidence="1">The sequence shown here is derived from an EMBL/GenBank/DDBJ whole genome shotgun (WGS) entry which is preliminary data.</text>
</comment>
<name>A0AAW0MQR5_9GOBI</name>
<dbReference type="Proteomes" id="UP001460270">
    <property type="component" value="Unassembled WGS sequence"/>
</dbReference>
<reference evidence="2" key="1">
    <citation type="submission" date="2024-04" db="EMBL/GenBank/DDBJ databases">
        <title>Salinicola lusitanus LLJ914,a marine bacterium isolated from the Okinawa Trough.</title>
        <authorList>
            <person name="Li J."/>
        </authorList>
    </citation>
    <scope>NUCLEOTIDE SEQUENCE [LARGE SCALE GENOMIC DNA]</scope>
</reference>
<accession>A0AAW0MQR5</accession>
<evidence type="ECO:0000313" key="1">
    <source>
        <dbReference type="EMBL" id="KAK7881634.1"/>
    </source>
</evidence>
<keyword evidence="2" id="KW-1185">Reference proteome</keyword>